<sequence>MHRGVSEPSEGALLRRPGPVGVVEAMGIVGVLTLIRAEARIQGPRTQLGGSSGSFWPVLISSPSELGMQGAAPGLLRTSSSSTELVSVLRPSFLRAAFTSADG</sequence>
<protein>
    <submittedName>
        <fullName evidence="1">Uncharacterized protein</fullName>
    </submittedName>
</protein>
<dbReference type="Proteomes" id="UP000314294">
    <property type="component" value="Unassembled WGS sequence"/>
</dbReference>
<dbReference type="EMBL" id="SRLO01000002">
    <property type="protein sequence ID" value="TNN89129.1"/>
    <property type="molecule type" value="Genomic_DNA"/>
</dbReference>
<comment type="caution">
    <text evidence="1">The sequence shown here is derived from an EMBL/GenBank/DDBJ whole genome shotgun (WGS) entry which is preliminary data.</text>
</comment>
<proteinExistence type="predicted"/>
<organism evidence="1 2">
    <name type="scientific">Liparis tanakae</name>
    <name type="common">Tanaka's snailfish</name>
    <dbReference type="NCBI Taxonomy" id="230148"/>
    <lineage>
        <taxon>Eukaryota</taxon>
        <taxon>Metazoa</taxon>
        <taxon>Chordata</taxon>
        <taxon>Craniata</taxon>
        <taxon>Vertebrata</taxon>
        <taxon>Euteleostomi</taxon>
        <taxon>Actinopterygii</taxon>
        <taxon>Neopterygii</taxon>
        <taxon>Teleostei</taxon>
        <taxon>Neoteleostei</taxon>
        <taxon>Acanthomorphata</taxon>
        <taxon>Eupercaria</taxon>
        <taxon>Perciformes</taxon>
        <taxon>Cottioidei</taxon>
        <taxon>Cottales</taxon>
        <taxon>Liparidae</taxon>
        <taxon>Liparis</taxon>
    </lineage>
</organism>
<reference evidence="1 2" key="1">
    <citation type="submission" date="2019-03" db="EMBL/GenBank/DDBJ databases">
        <title>First draft genome of Liparis tanakae, snailfish: a comprehensive survey of snailfish specific genes.</title>
        <authorList>
            <person name="Kim W."/>
            <person name="Song I."/>
            <person name="Jeong J.-H."/>
            <person name="Kim D."/>
            <person name="Kim S."/>
            <person name="Ryu S."/>
            <person name="Song J.Y."/>
            <person name="Lee S.K."/>
        </authorList>
    </citation>
    <scope>NUCLEOTIDE SEQUENCE [LARGE SCALE GENOMIC DNA]</scope>
    <source>
        <tissue evidence="1">Muscle</tissue>
    </source>
</reference>
<gene>
    <name evidence="1" type="ORF">EYF80_000417</name>
</gene>
<evidence type="ECO:0000313" key="2">
    <source>
        <dbReference type="Proteomes" id="UP000314294"/>
    </source>
</evidence>
<name>A0A4Z2JFU4_9TELE</name>
<accession>A0A4Z2JFU4</accession>
<dbReference type="AlphaFoldDB" id="A0A4Z2JFU4"/>
<keyword evidence="2" id="KW-1185">Reference proteome</keyword>
<evidence type="ECO:0000313" key="1">
    <source>
        <dbReference type="EMBL" id="TNN89129.1"/>
    </source>
</evidence>